<keyword evidence="5" id="KW-0378">Hydrolase</keyword>
<name>A0A1P8UN12_9RHOB</name>
<keyword evidence="2" id="KW-0547">Nucleotide-binding</keyword>
<dbReference type="FunFam" id="3.40.50.300:FF:000425">
    <property type="entry name" value="Probable ABC transporter, ATP-binding subunit"/>
    <property type="match status" value="1"/>
</dbReference>
<proteinExistence type="predicted"/>
<evidence type="ECO:0000313" key="6">
    <source>
        <dbReference type="Proteomes" id="UP000187059"/>
    </source>
</evidence>
<accession>A0A1P8UN12</accession>
<dbReference type="InterPro" id="IPR003593">
    <property type="entry name" value="AAA+_ATPase"/>
</dbReference>
<dbReference type="InterPro" id="IPR003439">
    <property type="entry name" value="ABC_transporter-like_ATP-bd"/>
</dbReference>
<keyword evidence="3 5" id="KW-0067">ATP-binding</keyword>
<dbReference type="InterPro" id="IPR051921">
    <property type="entry name" value="ABC_osmolyte_uptake_ATP-bind"/>
</dbReference>
<keyword evidence="6" id="KW-1185">Reference proteome</keyword>
<dbReference type="Proteomes" id="UP000187059">
    <property type="component" value="Plasmid pPABY1"/>
</dbReference>
<dbReference type="OrthoDB" id="9802264at2"/>
<dbReference type="PANTHER" id="PTHR43869">
    <property type="entry name" value="GLYCINE BETAINE/PROLINE BETAINE TRANSPORT SYSTEM ATP-BINDING PROTEIN PROV"/>
    <property type="match status" value="1"/>
</dbReference>
<feature type="domain" description="ABC transporter" evidence="4">
    <location>
        <begin position="29"/>
        <end position="266"/>
    </location>
</feature>
<reference evidence="5 6" key="1">
    <citation type="submission" date="2016-04" db="EMBL/GenBank/DDBJ databases">
        <title>Deep-sea bacteria in the southern Pacific.</title>
        <authorList>
            <person name="Tang K."/>
        </authorList>
    </citation>
    <scope>NUCLEOTIDE SEQUENCE [LARGE SCALE GENOMIC DNA]</scope>
    <source>
        <strain evidence="5 6">JLT2014</strain>
        <plasmid evidence="6">ppaby1</plasmid>
    </source>
</reference>
<dbReference type="PANTHER" id="PTHR43869:SF1">
    <property type="entry name" value="GLYCINE BETAINE_PROLINE BETAINE TRANSPORT SYSTEM ATP-BINDING PROTEIN PROV"/>
    <property type="match status" value="1"/>
</dbReference>
<evidence type="ECO:0000313" key="5">
    <source>
        <dbReference type="EMBL" id="APZ50762.1"/>
    </source>
</evidence>
<keyword evidence="1" id="KW-0813">Transport</keyword>
<evidence type="ECO:0000256" key="2">
    <source>
        <dbReference type="ARBA" id="ARBA00022741"/>
    </source>
</evidence>
<dbReference type="SUPFAM" id="SSF52540">
    <property type="entry name" value="P-loop containing nucleoside triphosphate hydrolases"/>
    <property type="match status" value="1"/>
</dbReference>
<dbReference type="RefSeq" id="WP_076694839.1">
    <property type="nucleotide sequence ID" value="NZ_CP015091.1"/>
</dbReference>
<organism evidence="5 6">
    <name type="scientific">Salipiger abyssi</name>
    <dbReference type="NCBI Taxonomy" id="1250539"/>
    <lineage>
        <taxon>Bacteria</taxon>
        <taxon>Pseudomonadati</taxon>
        <taxon>Pseudomonadota</taxon>
        <taxon>Alphaproteobacteria</taxon>
        <taxon>Rhodobacterales</taxon>
        <taxon>Roseobacteraceae</taxon>
        <taxon>Salipiger</taxon>
    </lineage>
</organism>
<dbReference type="EC" id="3.6.3.32" evidence="5"/>
<gene>
    <name evidence="5" type="ORF">Ga0080574_TMP428</name>
</gene>
<dbReference type="GO" id="GO:0016887">
    <property type="term" value="F:ATP hydrolysis activity"/>
    <property type="evidence" value="ECO:0007669"/>
    <property type="project" value="InterPro"/>
</dbReference>
<dbReference type="PROSITE" id="PS00211">
    <property type="entry name" value="ABC_TRANSPORTER_1"/>
    <property type="match status" value="1"/>
</dbReference>
<keyword evidence="5" id="KW-0614">Plasmid</keyword>
<evidence type="ECO:0000259" key="4">
    <source>
        <dbReference type="PROSITE" id="PS50893"/>
    </source>
</evidence>
<geneLocation type="plasmid" evidence="6">
    <name>ppaby1</name>
</geneLocation>
<dbReference type="GO" id="GO:0015697">
    <property type="term" value="P:quaternary ammonium group transport"/>
    <property type="evidence" value="ECO:0007669"/>
    <property type="project" value="UniProtKB-ARBA"/>
</dbReference>
<evidence type="ECO:0000256" key="3">
    <source>
        <dbReference type="ARBA" id="ARBA00022840"/>
    </source>
</evidence>
<sequence>MNMPVKLSCRGLWKVFGPRPHAFLERHDHRPAEADFAASHHVGAVRDVSFDVHEGEILVIMGLSGSGKSTLIRCLTRLIEPTAGRMEFENRDLLKLSRVEHLRLRRDKLGMVFQHFGLLPHRTALDNVAFPLEVKGVDKEARRAIARRYLSIVGLDGKEAFYPRELSGGQKQRVGIARSLTTDPEIWFLDEPFSALDPLIRRDLQDEFLKLQKQLHKTIIFITHDFSEALRVADRIAIMKDGRIIQLDTPENIVLRPADGYVARFGADTPKDSVLSAGAIADTALPERLPPRRVYDHQKLSDIAPDMLLDGEDRLVLDAADLPAGILTRRHLVSAVFGGRTS</sequence>
<dbReference type="PROSITE" id="PS50893">
    <property type="entry name" value="ABC_TRANSPORTER_2"/>
    <property type="match status" value="1"/>
</dbReference>
<dbReference type="Pfam" id="PF00005">
    <property type="entry name" value="ABC_tran"/>
    <property type="match status" value="1"/>
</dbReference>
<dbReference type="KEGG" id="paby:Ga0080574_TMP428"/>
<evidence type="ECO:0000256" key="1">
    <source>
        <dbReference type="ARBA" id="ARBA00022448"/>
    </source>
</evidence>
<dbReference type="SMART" id="SM00382">
    <property type="entry name" value="AAA"/>
    <property type="match status" value="1"/>
</dbReference>
<dbReference type="AlphaFoldDB" id="A0A1P8UN12"/>
<dbReference type="Gene3D" id="3.40.50.300">
    <property type="entry name" value="P-loop containing nucleotide triphosphate hydrolases"/>
    <property type="match status" value="1"/>
</dbReference>
<protein>
    <submittedName>
        <fullName evidence="5">Glycine betaine/proline transport system ATP-binding protein</fullName>
        <ecNumber evidence="5">3.6.3.32</ecNumber>
    </submittedName>
</protein>
<dbReference type="GO" id="GO:0005524">
    <property type="term" value="F:ATP binding"/>
    <property type="evidence" value="ECO:0007669"/>
    <property type="project" value="UniProtKB-KW"/>
</dbReference>
<dbReference type="InterPro" id="IPR027417">
    <property type="entry name" value="P-loop_NTPase"/>
</dbReference>
<dbReference type="InterPro" id="IPR017871">
    <property type="entry name" value="ABC_transporter-like_CS"/>
</dbReference>
<dbReference type="EMBL" id="CP015091">
    <property type="protein sequence ID" value="APZ50762.1"/>
    <property type="molecule type" value="Genomic_DNA"/>
</dbReference>